<accession>A0A804QJ55</accession>
<dbReference type="InParanoid" id="A0A804QJ55"/>
<evidence type="ECO:0000256" key="1">
    <source>
        <dbReference type="SAM" id="Phobius"/>
    </source>
</evidence>
<keyword evidence="1" id="KW-0812">Transmembrane</keyword>
<dbReference type="SUPFAM" id="SSF51735">
    <property type="entry name" value="NAD(P)-binding Rossmann-fold domains"/>
    <property type="match status" value="1"/>
</dbReference>
<evidence type="ECO:0000313" key="2">
    <source>
        <dbReference type="EnsemblPlants" id="Zm00001eb328930_P001"/>
    </source>
</evidence>
<dbReference type="Gramene" id="Zm00001eb328930_T001">
    <property type="protein sequence ID" value="Zm00001eb328930_P001"/>
    <property type="gene ID" value="Zm00001eb328930"/>
</dbReference>
<organism evidence="2 3">
    <name type="scientific">Zea mays</name>
    <name type="common">Maize</name>
    <dbReference type="NCBI Taxonomy" id="4577"/>
    <lineage>
        <taxon>Eukaryota</taxon>
        <taxon>Viridiplantae</taxon>
        <taxon>Streptophyta</taxon>
        <taxon>Embryophyta</taxon>
        <taxon>Tracheophyta</taxon>
        <taxon>Spermatophyta</taxon>
        <taxon>Magnoliopsida</taxon>
        <taxon>Liliopsida</taxon>
        <taxon>Poales</taxon>
        <taxon>Poaceae</taxon>
        <taxon>PACMAD clade</taxon>
        <taxon>Panicoideae</taxon>
        <taxon>Andropogonodae</taxon>
        <taxon>Andropogoneae</taxon>
        <taxon>Tripsacinae</taxon>
        <taxon>Zea</taxon>
    </lineage>
</organism>
<name>A0A804QJ55_MAIZE</name>
<sequence>MSLRPLPQTETSTLKGPWRMRSWTSRSWCLVVAMDLLGDGAAKDEVMDLKVMMPISWERRLGLLGKLVLVTGGTNGIGLLVVASLLSRNIKSRLLLSDLEKASSLFGKQDESVVILPSSWLILLVLLFAISPGLTAIVDDSVFYLINCLPGGYYFFRYVSFWCVSKFYFCTWNHQQRGEEDDVGNAGDEHVSQ</sequence>
<dbReference type="InterPro" id="IPR036291">
    <property type="entry name" value="NAD(P)-bd_dom_sf"/>
</dbReference>
<feature type="transmembrane region" description="Helical" evidence="1">
    <location>
        <begin position="63"/>
        <end position="86"/>
    </location>
</feature>
<reference evidence="2" key="2">
    <citation type="submission" date="2019-07" db="EMBL/GenBank/DDBJ databases">
        <authorList>
            <person name="Seetharam A."/>
            <person name="Woodhouse M."/>
            <person name="Cannon E."/>
        </authorList>
    </citation>
    <scope>NUCLEOTIDE SEQUENCE [LARGE SCALE GENOMIC DNA]</scope>
    <source>
        <strain evidence="2">cv. B73</strain>
    </source>
</reference>
<feature type="transmembrane region" description="Helical" evidence="1">
    <location>
        <begin position="113"/>
        <end position="131"/>
    </location>
</feature>
<proteinExistence type="predicted"/>
<protein>
    <submittedName>
        <fullName evidence="2">Uncharacterized protein</fullName>
    </submittedName>
</protein>
<dbReference type="EnsemblPlants" id="Zm00001eb328930_T001">
    <property type="protein sequence ID" value="Zm00001eb328930_P001"/>
    <property type="gene ID" value="Zm00001eb328930"/>
</dbReference>
<feature type="transmembrane region" description="Helical" evidence="1">
    <location>
        <begin position="151"/>
        <end position="169"/>
    </location>
</feature>
<dbReference type="Proteomes" id="UP000007305">
    <property type="component" value="Chromosome 7"/>
</dbReference>
<dbReference type="AlphaFoldDB" id="A0A804QJ55"/>
<keyword evidence="1" id="KW-0472">Membrane</keyword>
<evidence type="ECO:0000313" key="3">
    <source>
        <dbReference type="Proteomes" id="UP000007305"/>
    </source>
</evidence>
<reference evidence="3" key="1">
    <citation type="submission" date="2015-12" db="EMBL/GenBank/DDBJ databases">
        <title>Update maize B73 reference genome by single molecule sequencing technologies.</title>
        <authorList>
            <consortium name="Maize Genome Sequencing Project"/>
            <person name="Ware D."/>
        </authorList>
    </citation>
    <scope>NUCLEOTIDE SEQUENCE [LARGE SCALE GENOMIC DNA]</scope>
    <source>
        <strain evidence="3">cv. B73</strain>
    </source>
</reference>
<dbReference type="Gene3D" id="3.40.50.720">
    <property type="entry name" value="NAD(P)-binding Rossmann-like Domain"/>
    <property type="match status" value="1"/>
</dbReference>
<keyword evidence="1" id="KW-1133">Transmembrane helix</keyword>
<keyword evidence="3" id="KW-1185">Reference proteome</keyword>
<reference evidence="2" key="3">
    <citation type="submission" date="2021-05" db="UniProtKB">
        <authorList>
            <consortium name="EnsemblPlants"/>
        </authorList>
    </citation>
    <scope>IDENTIFICATION</scope>
    <source>
        <strain evidence="2">cv. B73</strain>
    </source>
</reference>